<accession>A0A0H3A3F4</accession>
<sequence>MVMDAPSPDAIRAETITITGHGGDEIEAYRPEAAAITRTIAHAPAGLAAKDQ</sequence>
<protein>
    <submittedName>
        <fullName evidence="1">Uncharacterized protein</fullName>
    </submittedName>
</protein>
<evidence type="ECO:0000313" key="2">
    <source>
        <dbReference type="Proteomes" id="UP000001574"/>
    </source>
</evidence>
<dbReference type="HOGENOM" id="CLU_3081987_0_0_11"/>
<organism evidence="1 2">
    <name type="scientific">Mycobacterium avium (strain 104)</name>
    <dbReference type="NCBI Taxonomy" id="243243"/>
    <lineage>
        <taxon>Bacteria</taxon>
        <taxon>Bacillati</taxon>
        <taxon>Actinomycetota</taxon>
        <taxon>Actinomycetes</taxon>
        <taxon>Mycobacteriales</taxon>
        <taxon>Mycobacteriaceae</taxon>
        <taxon>Mycobacterium</taxon>
        <taxon>Mycobacterium avium complex (MAC)</taxon>
    </lineage>
</organism>
<gene>
    <name evidence="1" type="ordered locus">MAV_1183</name>
</gene>
<name>A0A0H3A3F4_MYCA1</name>
<proteinExistence type="predicted"/>
<dbReference type="EMBL" id="CP000479">
    <property type="protein sequence ID" value="ABK68506.1"/>
    <property type="molecule type" value="Genomic_DNA"/>
</dbReference>
<reference evidence="1 2" key="1">
    <citation type="submission" date="2006-10" db="EMBL/GenBank/DDBJ databases">
        <authorList>
            <person name="Fleischmann R.D."/>
            <person name="Dodson R.J."/>
            <person name="Haft D.H."/>
            <person name="Merkel J.S."/>
            <person name="Nelson W.C."/>
            <person name="Fraser C.M."/>
        </authorList>
    </citation>
    <scope>NUCLEOTIDE SEQUENCE [LARGE SCALE GENOMIC DNA]</scope>
    <source>
        <strain evidence="1 2">104</strain>
    </source>
</reference>
<dbReference type="AlphaFoldDB" id="A0A0H3A3F4"/>
<dbReference type="KEGG" id="mav:MAV_1183"/>
<evidence type="ECO:0000313" key="1">
    <source>
        <dbReference type="EMBL" id="ABK68506.1"/>
    </source>
</evidence>
<dbReference type="Proteomes" id="UP000001574">
    <property type="component" value="Chromosome"/>
</dbReference>